<keyword evidence="1" id="KW-0812">Transmembrane</keyword>
<name>A0A1G1VT39_9BACT</name>
<comment type="caution">
    <text evidence="2">The sequence shown here is derived from an EMBL/GenBank/DDBJ whole genome shotgun (WGS) entry which is preliminary data.</text>
</comment>
<dbReference type="EMBL" id="MHCJ01000003">
    <property type="protein sequence ID" value="OGY18559.1"/>
    <property type="molecule type" value="Genomic_DNA"/>
</dbReference>
<feature type="transmembrane region" description="Helical" evidence="1">
    <location>
        <begin position="362"/>
        <end position="381"/>
    </location>
</feature>
<feature type="transmembrane region" description="Helical" evidence="1">
    <location>
        <begin position="197"/>
        <end position="213"/>
    </location>
</feature>
<gene>
    <name evidence="2" type="ORF">A2786_03610</name>
</gene>
<dbReference type="PANTHER" id="PTHR38454:SF1">
    <property type="entry name" value="INTEGRAL MEMBRANE PROTEIN"/>
    <property type="match status" value="1"/>
</dbReference>
<dbReference type="Pfam" id="PF09586">
    <property type="entry name" value="YfhO"/>
    <property type="match status" value="1"/>
</dbReference>
<protein>
    <recommendedName>
        <fullName evidence="4">Glycosyltransferase RgtA/B/C/D-like domain-containing protein</fullName>
    </recommendedName>
</protein>
<dbReference type="InterPro" id="IPR018580">
    <property type="entry name" value="Uncharacterised_YfhO"/>
</dbReference>
<feature type="transmembrane region" description="Helical" evidence="1">
    <location>
        <begin position="325"/>
        <end position="342"/>
    </location>
</feature>
<keyword evidence="1" id="KW-1133">Transmembrane helix</keyword>
<evidence type="ECO:0008006" key="4">
    <source>
        <dbReference type="Google" id="ProtNLM"/>
    </source>
</evidence>
<dbReference type="PANTHER" id="PTHR38454">
    <property type="entry name" value="INTEGRAL MEMBRANE PROTEIN-RELATED"/>
    <property type="match status" value="1"/>
</dbReference>
<evidence type="ECO:0000313" key="2">
    <source>
        <dbReference type="EMBL" id="OGY18559.1"/>
    </source>
</evidence>
<dbReference type="Proteomes" id="UP000179233">
    <property type="component" value="Unassembled WGS sequence"/>
</dbReference>
<sequence>MRILEDEGYIRMKPRWPILLLGILAISFFLPEFWGGKGLLYSDNLSHVIPTMAFWKQEILNGKIPLWNPYILGGIPFLADLSNNTLSPTNIAYLFLPIPLALNLLVVVYVALAAIFTYLYTKTLTGKTIPALFSAIAFAFSGTVIAGANDINSLQGICLIPLVLFASERFVQKSEVRRGIELILVLTLQFISSHPQYSYYTWIIVFFYLAYFLKQPFVKRSLAIGTIFVCTFLLSAFQLLPSLELSKEAFRPETAEFSSANQLKLVELPRLVLANLYGSWKEGSSWGPSAQLETGLANTEGYMGVLPLVLAVWGAFTIRARTAKFWMVVALFTFVLSLGSQTPLFELARRMVPFFTKFRSPIRILSIYSFGIAMLSGMALANREKKTK</sequence>
<proteinExistence type="predicted"/>
<reference evidence="2 3" key="1">
    <citation type="journal article" date="2016" name="Nat. Commun.">
        <title>Thousands of microbial genomes shed light on interconnected biogeochemical processes in an aquifer system.</title>
        <authorList>
            <person name="Anantharaman K."/>
            <person name="Brown C.T."/>
            <person name="Hug L.A."/>
            <person name="Sharon I."/>
            <person name="Castelle C.J."/>
            <person name="Probst A.J."/>
            <person name="Thomas B.C."/>
            <person name="Singh A."/>
            <person name="Wilkins M.J."/>
            <person name="Karaoz U."/>
            <person name="Brodie E.L."/>
            <person name="Williams K.H."/>
            <person name="Hubbard S.S."/>
            <person name="Banfield J.F."/>
        </authorList>
    </citation>
    <scope>NUCLEOTIDE SEQUENCE [LARGE SCALE GENOMIC DNA]</scope>
</reference>
<feature type="transmembrane region" description="Helical" evidence="1">
    <location>
        <begin position="301"/>
        <end position="318"/>
    </location>
</feature>
<accession>A0A1G1VT39</accession>
<organism evidence="2 3">
    <name type="scientific">Candidatus Chisholmbacteria bacterium RIFCSPHIGHO2_01_FULL_52_32</name>
    <dbReference type="NCBI Taxonomy" id="1797591"/>
    <lineage>
        <taxon>Bacteria</taxon>
        <taxon>Candidatus Chisholmiibacteriota</taxon>
    </lineage>
</organism>
<feature type="transmembrane region" description="Helical" evidence="1">
    <location>
        <begin position="131"/>
        <end position="148"/>
    </location>
</feature>
<feature type="transmembrane region" description="Helical" evidence="1">
    <location>
        <begin position="91"/>
        <end position="119"/>
    </location>
</feature>
<feature type="transmembrane region" description="Helical" evidence="1">
    <location>
        <begin position="222"/>
        <end position="240"/>
    </location>
</feature>
<evidence type="ECO:0000313" key="3">
    <source>
        <dbReference type="Proteomes" id="UP000179233"/>
    </source>
</evidence>
<keyword evidence="1" id="KW-0472">Membrane</keyword>
<evidence type="ECO:0000256" key="1">
    <source>
        <dbReference type="SAM" id="Phobius"/>
    </source>
</evidence>
<dbReference type="AlphaFoldDB" id="A0A1G1VT39"/>
<feature type="transmembrane region" description="Helical" evidence="1">
    <location>
        <begin position="16"/>
        <end position="34"/>
    </location>
</feature>